<gene>
    <name evidence="3" type="ORF">ELUCI_v1c02760</name>
</gene>
<keyword evidence="2" id="KW-0732">Signal</keyword>
<proteinExistence type="predicted"/>
<sequence length="192" mass="21540">MKKLLTIFGSVGIMVLSASTLTACTNRIPPKDRSDTLAEEAQDQLNNLKNINTVVTGERLQLGVLENNNQQVIRDKFYNKNKDLGFERDDFMVSKWTLTSAKISQFKGYSGEIIVEFQVLENLIVKTDLGTIPNNSYTTIENKIIDINKEANPNNPIKHGDFVITNINHDRAIVQAYADADAFITVTFKVSK</sequence>
<accession>A0A2S5RFS3</accession>
<dbReference type="EMBL" id="PHNE01000001">
    <property type="protein sequence ID" value="PPE05985.1"/>
    <property type="molecule type" value="Genomic_DNA"/>
</dbReference>
<name>A0A2S5RFS3_9MOLU</name>
<organism evidence="3 4">
    <name type="scientific">Williamsoniiplasma lucivorax</name>
    <dbReference type="NCBI Taxonomy" id="209274"/>
    <lineage>
        <taxon>Bacteria</taxon>
        <taxon>Bacillati</taxon>
        <taxon>Mycoplasmatota</taxon>
        <taxon>Mollicutes</taxon>
        <taxon>Entomoplasmatales</taxon>
        <taxon>Williamsoniiplasma</taxon>
    </lineage>
</organism>
<evidence type="ECO:0000313" key="3">
    <source>
        <dbReference type="EMBL" id="PPE05985.1"/>
    </source>
</evidence>
<dbReference type="STRING" id="1399797.GCA_000518285_01702"/>
<dbReference type="PROSITE" id="PS51257">
    <property type="entry name" value="PROKAR_LIPOPROTEIN"/>
    <property type="match status" value="1"/>
</dbReference>
<feature type="coiled-coil region" evidence="1">
    <location>
        <begin position="31"/>
        <end position="58"/>
    </location>
</feature>
<evidence type="ECO:0000256" key="1">
    <source>
        <dbReference type="SAM" id="Coils"/>
    </source>
</evidence>
<dbReference type="Proteomes" id="UP000237865">
    <property type="component" value="Unassembled WGS sequence"/>
</dbReference>
<dbReference type="InterPro" id="IPR054816">
    <property type="entry name" value="Lipoprotein_mollicutes-type_CS"/>
</dbReference>
<evidence type="ECO:0000256" key="2">
    <source>
        <dbReference type="SAM" id="SignalP"/>
    </source>
</evidence>
<keyword evidence="1" id="KW-0175">Coiled coil</keyword>
<reference evidence="3 4" key="1">
    <citation type="submission" date="2017-11" db="EMBL/GenBank/DDBJ databases">
        <title>Genome sequence of Entomoplasma lucivorax PIPN-2 (ATCC 49196).</title>
        <authorList>
            <person name="Lo W.-S."/>
            <person name="Gasparich G.E."/>
            <person name="Kuo C.-H."/>
        </authorList>
    </citation>
    <scope>NUCLEOTIDE SEQUENCE [LARGE SCALE GENOMIC DNA]</scope>
    <source>
        <strain evidence="3 4">PIPN-2</strain>
    </source>
</reference>
<comment type="caution">
    <text evidence="3">The sequence shown here is derived from an EMBL/GenBank/DDBJ whole genome shotgun (WGS) entry which is preliminary data.</text>
</comment>
<feature type="signal peptide" evidence="2">
    <location>
        <begin position="1"/>
        <end position="23"/>
    </location>
</feature>
<evidence type="ECO:0008006" key="5">
    <source>
        <dbReference type="Google" id="ProtNLM"/>
    </source>
</evidence>
<feature type="chain" id="PRO_5015416922" description="Lipoprotein" evidence="2">
    <location>
        <begin position="24"/>
        <end position="192"/>
    </location>
</feature>
<dbReference type="RefSeq" id="WP_028126919.1">
    <property type="nucleotide sequence ID" value="NZ_PHNE01000001.1"/>
</dbReference>
<dbReference type="AlphaFoldDB" id="A0A2S5RFS3"/>
<evidence type="ECO:0000313" key="4">
    <source>
        <dbReference type="Proteomes" id="UP000237865"/>
    </source>
</evidence>
<keyword evidence="4" id="KW-1185">Reference proteome</keyword>
<protein>
    <recommendedName>
        <fullName evidence="5">Lipoprotein</fullName>
    </recommendedName>
</protein>
<dbReference type="NCBIfam" id="NF045726">
    <property type="entry name" value="XXplasma_LP"/>
    <property type="match status" value="1"/>
</dbReference>